<sequence>MENLKLAISPLTDKVYVIGSNPEKKVDVTNDFLHTVVQRWNGYEETIETANGEKYKVCVMEIK</sequence>
<dbReference type="Pfam" id="PF24233">
    <property type="entry name" value="DUF7446"/>
    <property type="match status" value="1"/>
</dbReference>
<dbReference type="InterPro" id="IPR055869">
    <property type="entry name" value="DUF7446"/>
</dbReference>
<keyword evidence="2" id="KW-1185">Reference proteome</keyword>
<evidence type="ECO:0008006" key="3">
    <source>
        <dbReference type="Google" id="ProtNLM"/>
    </source>
</evidence>
<dbReference type="EMBL" id="JBEOME010000012">
    <property type="protein sequence ID" value="MER3123040.1"/>
    <property type="molecule type" value="Genomic_DNA"/>
</dbReference>
<name>A0ABV1S928_BACAB</name>
<comment type="caution">
    <text evidence="1">The sequence shown here is derived from an EMBL/GenBank/DDBJ whole genome shotgun (WGS) entry which is preliminary data.</text>
</comment>
<proteinExistence type="predicted"/>
<dbReference type="RefSeq" id="WP_171465509.1">
    <property type="nucleotide sequence ID" value="NZ_JBEOME010000012.1"/>
</dbReference>
<evidence type="ECO:0000313" key="2">
    <source>
        <dbReference type="Proteomes" id="UP001467674"/>
    </source>
</evidence>
<reference evidence="1 2" key="1">
    <citation type="submission" date="2024-06" db="EMBL/GenBank/DDBJ databases">
        <title>Construction of an artificial bacterial consortium using nitrogen cycle bacteria from Cuatro Cienegas Basin and a mangrove forest.</title>
        <authorList>
            <person name="Aguilera-Najera D."/>
            <person name="Marquez-Cianci L."/>
            <person name="Martinez-Perez E."/>
            <person name="Rosas-Barrera M."/>
            <person name="Rodriguez-Cruz U.E."/>
            <person name="Tapia-Lopez R."/>
            <person name="Eguiarte L.E."/>
            <person name="Souza-Saldivar V."/>
        </authorList>
    </citation>
    <scope>NUCLEOTIDE SEQUENCE [LARGE SCALE GENOMIC DNA]</scope>
    <source>
        <strain evidence="1 2">S14-15</strain>
    </source>
</reference>
<gene>
    <name evidence="1" type="ORF">ABQG71_17905</name>
</gene>
<accession>A0ABV1S928</accession>
<organism evidence="1 2">
    <name type="scientific">Bacillus altitudinis</name>
    <dbReference type="NCBI Taxonomy" id="293387"/>
    <lineage>
        <taxon>Bacteria</taxon>
        <taxon>Bacillati</taxon>
        <taxon>Bacillota</taxon>
        <taxon>Bacilli</taxon>
        <taxon>Bacillales</taxon>
        <taxon>Bacillaceae</taxon>
        <taxon>Bacillus</taxon>
    </lineage>
</organism>
<dbReference type="Proteomes" id="UP001467674">
    <property type="component" value="Unassembled WGS sequence"/>
</dbReference>
<protein>
    <recommendedName>
        <fullName evidence="3">Phage protein</fullName>
    </recommendedName>
</protein>
<evidence type="ECO:0000313" key="1">
    <source>
        <dbReference type="EMBL" id="MER3123040.1"/>
    </source>
</evidence>